<dbReference type="FunFam" id="3.30.1360.200:FF:000002">
    <property type="entry name" value="Preprotein translocase subunit SecD"/>
    <property type="match status" value="1"/>
</dbReference>
<dbReference type="InterPro" id="IPR054384">
    <property type="entry name" value="SecDF_P1_head"/>
</dbReference>
<evidence type="ECO:0000259" key="12">
    <source>
        <dbReference type="Pfam" id="PF02355"/>
    </source>
</evidence>
<accession>A0A0D2J6J4</accession>
<feature type="transmembrane region" description="Helical" evidence="10">
    <location>
        <begin position="465"/>
        <end position="490"/>
    </location>
</feature>
<dbReference type="InterPro" id="IPR005791">
    <property type="entry name" value="SecD"/>
</dbReference>
<feature type="transmembrane region" description="Helical" evidence="10">
    <location>
        <begin position="373"/>
        <end position="392"/>
    </location>
</feature>
<feature type="domain" description="SecDF P1 head subdomain" evidence="14">
    <location>
        <begin position="246"/>
        <end position="351"/>
    </location>
</feature>
<keyword evidence="2 10" id="KW-0813">Transport</keyword>
<dbReference type="InterPro" id="IPR048634">
    <property type="entry name" value="SecD_SecF_C"/>
</dbReference>
<dbReference type="GO" id="GO:0006605">
    <property type="term" value="P:protein targeting"/>
    <property type="evidence" value="ECO:0007669"/>
    <property type="project" value="UniProtKB-UniRule"/>
</dbReference>
<keyword evidence="9 10" id="KW-0472">Membrane</keyword>
<comment type="subcellular location">
    <subcellularLocation>
        <location evidence="1 10">Cell membrane</location>
        <topology evidence="1 10">Multi-pass membrane protein</topology>
    </subcellularLocation>
</comment>
<comment type="caution">
    <text evidence="15">The sequence shown here is derived from an EMBL/GenBank/DDBJ whole genome shotgun (WGS) entry which is preliminary data.</text>
</comment>
<evidence type="ECO:0000256" key="5">
    <source>
        <dbReference type="ARBA" id="ARBA00022692"/>
    </source>
</evidence>
<evidence type="ECO:0000259" key="13">
    <source>
        <dbReference type="Pfam" id="PF21760"/>
    </source>
</evidence>
<dbReference type="NCBIfam" id="TIGR00916">
    <property type="entry name" value="2A0604s01"/>
    <property type="match status" value="1"/>
</dbReference>
<evidence type="ECO:0000256" key="3">
    <source>
        <dbReference type="ARBA" id="ARBA00022475"/>
    </source>
</evidence>
<keyword evidence="11" id="KW-0175">Coiled coil</keyword>
<evidence type="ECO:0000256" key="2">
    <source>
        <dbReference type="ARBA" id="ARBA00022448"/>
    </source>
</evidence>
<comment type="similarity">
    <text evidence="10">Belongs to the SecD/SecF family. SecD subfamily.</text>
</comment>
<dbReference type="InterPro" id="IPR022646">
    <property type="entry name" value="SecD/SecF_CS"/>
</dbReference>
<feature type="coiled-coil region" evidence="11">
    <location>
        <begin position="60"/>
        <end position="87"/>
    </location>
</feature>
<dbReference type="Pfam" id="PF22599">
    <property type="entry name" value="SecDF_P1_head"/>
    <property type="match status" value="1"/>
</dbReference>
<dbReference type="PRINTS" id="PR00702">
    <property type="entry name" value="ACRIFLAVINRP"/>
</dbReference>
<protein>
    <recommendedName>
        <fullName evidence="10">Protein translocase subunit SecD</fullName>
    </recommendedName>
</protein>
<dbReference type="NCBIfam" id="TIGR01129">
    <property type="entry name" value="secD"/>
    <property type="match status" value="1"/>
</dbReference>
<keyword evidence="3 10" id="KW-1003">Cell membrane</keyword>
<dbReference type="PANTHER" id="PTHR30081">
    <property type="entry name" value="PROTEIN-EXPORT MEMBRANE PROTEIN SEC"/>
    <property type="match status" value="1"/>
</dbReference>
<dbReference type="Gene3D" id="3.30.1360.200">
    <property type="match status" value="1"/>
</dbReference>
<dbReference type="Gene3D" id="1.20.1640.10">
    <property type="entry name" value="Multidrug efflux transporter AcrB transmembrane domain"/>
    <property type="match status" value="1"/>
</dbReference>
<dbReference type="InterPro" id="IPR001036">
    <property type="entry name" value="Acrflvin-R"/>
</dbReference>
<feature type="transmembrane region" description="Helical" evidence="10">
    <location>
        <begin position="496"/>
        <end position="520"/>
    </location>
</feature>
<keyword evidence="6 10" id="KW-0653">Protein transport</keyword>
<dbReference type="FunFam" id="1.20.1640.10:FF:000004">
    <property type="entry name" value="Protein translocase subunit SecD"/>
    <property type="match status" value="1"/>
</dbReference>
<keyword evidence="16" id="KW-1185">Reference proteome</keyword>
<dbReference type="InterPro" id="IPR055344">
    <property type="entry name" value="SecD_SecF_C_bact"/>
</dbReference>
<evidence type="ECO:0000256" key="1">
    <source>
        <dbReference type="ARBA" id="ARBA00004651"/>
    </source>
</evidence>
<evidence type="ECO:0000256" key="6">
    <source>
        <dbReference type="ARBA" id="ARBA00022927"/>
    </source>
</evidence>
<dbReference type="GO" id="GO:0015450">
    <property type="term" value="F:protein-transporting ATPase activity"/>
    <property type="evidence" value="ECO:0007669"/>
    <property type="project" value="InterPro"/>
</dbReference>
<dbReference type="InParanoid" id="A0A0D2J6J4"/>
<reference evidence="15 16" key="1">
    <citation type="submission" date="2013-11" db="EMBL/GenBank/DDBJ databases">
        <title>Metagenomic analysis of a methanogenic consortium involved in long chain n-alkane degradation.</title>
        <authorList>
            <person name="Davidova I.A."/>
            <person name="Callaghan A.V."/>
            <person name="Wawrik B."/>
            <person name="Pruitt S."/>
            <person name="Marks C."/>
            <person name="Duncan K.E."/>
            <person name="Suflita J.M."/>
        </authorList>
    </citation>
    <scope>NUCLEOTIDE SEQUENCE [LARGE SCALE GENOMIC DNA]</scope>
    <source>
        <strain evidence="15 16">SPR</strain>
    </source>
</reference>
<comment type="caution">
    <text evidence="10">Lacks conserved residue(s) required for the propagation of feature annotation.</text>
</comment>
<evidence type="ECO:0000256" key="7">
    <source>
        <dbReference type="ARBA" id="ARBA00022989"/>
    </source>
</evidence>
<dbReference type="Pfam" id="PF02355">
    <property type="entry name" value="SecD_SecF_C"/>
    <property type="match status" value="1"/>
</dbReference>
<dbReference type="GO" id="GO:0043952">
    <property type="term" value="P:protein transport by the Sec complex"/>
    <property type="evidence" value="ECO:0007669"/>
    <property type="project" value="UniProtKB-UniRule"/>
</dbReference>
<dbReference type="InterPro" id="IPR048631">
    <property type="entry name" value="SecD_1st"/>
</dbReference>
<organism evidence="15 16">
    <name type="scientific">Dethiosulfatarculus sandiegensis</name>
    <dbReference type="NCBI Taxonomy" id="1429043"/>
    <lineage>
        <taxon>Bacteria</taxon>
        <taxon>Pseudomonadati</taxon>
        <taxon>Thermodesulfobacteriota</taxon>
        <taxon>Desulfarculia</taxon>
        <taxon>Desulfarculales</taxon>
        <taxon>Desulfarculaceae</taxon>
        <taxon>Dethiosulfatarculus</taxon>
    </lineage>
</organism>
<dbReference type="HAMAP" id="MF_01463_B">
    <property type="entry name" value="SecD_B"/>
    <property type="match status" value="1"/>
</dbReference>
<gene>
    <name evidence="10" type="primary">secD</name>
    <name evidence="15" type="ORF">X474_23585</name>
</gene>
<evidence type="ECO:0000256" key="11">
    <source>
        <dbReference type="SAM" id="Coils"/>
    </source>
</evidence>
<feature type="domain" description="Protein export membrane protein SecD/SecF C-terminal" evidence="12">
    <location>
        <begin position="354"/>
        <end position="517"/>
    </location>
</feature>
<evidence type="ECO:0000259" key="14">
    <source>
        <dbReference type="Pfam" id="PF22599"/>
    </source>
</evidence>
<evidence type="ECO:0000256" key="10">
    <source>
        <dbReference type="HAMAP-Rule" id="MF_01463"/>
    </source>
</evidence>
<evidence type="ECO:0000256" key="9">
    <source>
        <dbReference type="ARBA" id="ARBA00023136"/>
    </source>
</evidence>
<dbReference type="SUPFAM" id="SSF82866">
    <property type="entry name" value="Multidrug efflux transporter AcrB transmembrane domain"/>
    <property type="match status" value="1"/>
</dbReference>
<dbReference type="GO" id="GO:0065002">
    <property type="term" value="P:intracellular protein transmembrane transport"/>
    <property type="evidence" value="ECO:0007669"/>
    <property type="project" value="UniProtKB-UniRule"/>
</dbReference>
<dbReference type="InterPro" id="IPR022813">
    <property type="entry name" value="SecD/SecF_arch_bac"/>
</dbReference>
<evidence type="ECO:0000313" key="15">
    <source>
        <dbReference type="EMBL" id="KIX11306.1"/>
    </source>
</evidence>
<comment type="subunit">
    <text evidence="10">Forms a complex with SecF. Part of the essential Sec protein translocation apparatus which comprises SecA, SecYEG and auxiliary proteins SecDF. Other proteins may also be involved.</text>
</comment>
<feature type="transmembrane region" description="Helical" evidence="10">
    <location>
        <begin position="423"/>
        <end position="444"/>
    </location>
</feature>
<dbReference type="FunCoup" id="A0A0D2J6J4">
    <property type="interactions" value="361"/>
</dbReference>
<keyword evidence="7 10" id="KW-1133">Transmembrane helix</keyword>
<feature type="domain" description="Protein translocase subunit SecDF P1" evidence="13">
    <location>
        <begin position="157"/>
        <end position="214"/>
    </location>
</feature>
<dbReference type="Gene3D" id="3.30.70.3400">
    <property type="match status" value="2"/>
</dbReference>
<proteinExistence type="inferred from homology"/>
<dbReference type="RefSeq" id="WP_197282220.1">
    <property type="nucleotide sequence ID" value="NZ_AZAC01000056.1"/>
</dbReference>
<dbReference type="PATRIC" id="fig|1429043.3.peg.4989"/>
<dbReference type="AlphaFoldDB" id="A0A0D2J6J4"/>
<evidence type="ECO:0000313" key="16">
    <source>
        <dbReference type="Proteomes" id="UP000032233"/>
    </source>
</evidence>
<keyword evidence="5 10" id="KW-0812">Transmembrane</keyword>
<comment type="function">
    <text evidence="10">Part of the Sec protein translocase complex. Interacts with the SecYEG preprotein conducting channel. SecDF uses the proton motive force (PMF) to complete protein translocation after the ATP-dependent function of SecA.</text>
</comment>
<dbReference type="EMBL" id="AZAC01000056">
    <property type="protein sequence ID" value="KIX11306.1"/>
    <property type="molecule type" value="Genomic_DNA"/>
</dbReference>
<dbReference type="Proteomes" id="UP000032233">
    <property type="component" value="Unassembled WGS sequence"/>
</dbReference>
<dbReference type="PANTHER" id="PTHR30081:SF1">
    <property type="entry name" value="PROTEIN TRANSLOCASE SUBUNIT SECD"/>
    <property type="match status" value="1"/>
</dbReference>
<feature type="transmembrane region" description="Helical" evidence="10">
    <location>
        <begin position="397"/>
        <end position="417"/>
    </location>
</feature>
<evidence type="ECO:0000256" key="8">
    <source>
        <dbReference type="ARBA" id="ARBA00023010"/>
    </source>
</evidence>
<dbReference type="Pfam" id="PF21760">
    <property type="entry name" value="SecD_1st"/>
    <property type="match status" value="1"/>
</dbReference>
<keyword evidence="8 10" id="KW-0811">Translocation</keyword>
<keyword evidence="4" id="KW-0997">Cell inner membrane</keyword>
<name>A0A0D2J6J4_9BACT</name>
<evidence type="ECO:0000256" key="4">
    <source>
        <dbReference type="ARBA" id="ARBA00022519"/>
    </source>
</evidence>
<dbReference type="STRING" id="1429043.X474_23585"/>
<dbReference type="GO" id="GO:0005886">
    <property type="term" value="C:plasma membrane"/>
    <property type="evidence" value="ECO:0007669"/>
    <property type="project" value="UniProtKB-SubCell"/>
</dbReference>
<dbReference type="Pfam" id="PF07549">
    <property type="entry name" value="Sec_GG"/>
    <property type="match status" value="1"/>
</dbReference>
<sequence length="534" mass="57231">MSKNLTIKTVLVALVIIAALVCLVPTLGGKIPTWAESILPTEKIHLGLDLQGGMHLVLEVDVEKAVAAQVERNSQDLRREMQEERIRATRPEAGKGNTITLTLLSTKDQGKFDDLIKTQFSDYTLGTATSAEEGKVTYTLTLIPKAVAHIEEMAALQALEKIRNRVDEFGVAEPEIMPQADGRIMIQLPGIKDPQRAVALIGKTAQLTFKLVDDALSSGNPTKATLPPGTELNYEYRKDRASGRVSKTPIVLRKRALMTGDTITDAKVRTDSQFGTPYVSVSFDSRGARQFADLTSRNIKKRLAIVLDGKVQSAPVIQDAITGGQAVITGQFTMAEAKDLAVVLRSGALPAPVRILEERTVGPSLGQDSINQGLLSMVVGFGLVIVFVIVYYQISGLVANVALILNVFLIGAALAAFQASLTLPGIAGIILTIGMAVDANVLIFERIREELRLGKTPAAAIEAGYGKATLTILDANVTTLIAAVVLFQFGTGPIRGFAVTLSIGILSSLFTAIVVTKLIFEIALSKFSFKKLSI</sequence>